<name>V5XEH2_MYCNE</name>
<evidence type="ECO:0000256" key="3">
    <source>
        <dbReference type="ARBA" id="ARBA00023163"/>
    </source>
</evidence>
<feature type="DNA-binding region" description="H-T-H motif" evidence="4">
    <location>
        <begin position="24"/>
        <end position="43"/>
    </location>
</feature>
<dbReference type="PROSITE" id="PS50977">
    <property type="entry name" value="HTH_TETR_2"/>
    <property type="match status" value="1"/>
</dbReference>
<dbReference type="AlphaFoldDB" id="V5XEH2"/>
<gene>
    <name evidence="6" type="ORF">D174_15010</name>
</gene>
<evidence type="ECO:0000313" key="6">
    <source>
        <dbReference type="EMBL" id="AHC25814.1"/>
    </source>
</evidence>
<protein>
    <submittedName>
        <fullName evidence="6">TetR family transcriptional regulator</fullName>
    </submittedName>
</protein>
<accession>V5XEH2</accession>
<dbReference type="RefSeq" id="WP_019512760.1">
    <property type="nucleotide sequence ID" value="NC_023036.2"/>
</dbReference>
<dbReference type="InterPro" id="IPR009057">
    <property type="entry name" value="Homeodomain-like_sf"/>
</dbReference>
<dbReference type="InterPro" id="IPR054156">
    <property type="entry name" value="YxaF_TetR_C"/>
</dbReference>
<keyword evidence="2 4" id="KW-0238">DNA-binding</keyword>
<evidence type="ECO:0000256" key="2">
    <source>
        <dbReference type="ARBA" id="ARBA00023125"/>
    </source>
</evidence>
<evidence type="ECO:0000256" key="4">
    <source>
        <dbReference type="PROSITE-ProRule" id="PRU00335"/>
    </source>
</evidence>
<dbReference type="eggNOG" id="COG1309">
    <property type="taxonomic scope" value="Bacteria"/>
</dbReference>
<keyword evidence="1" id="KW-0805">Transcription regulation</keyword>
<dbReference type="PANTHER" id="PTHR47506">
    <property type="entry name" value="TRANSCRIPTIONAL REGULATORY PROTEIN"/>
    <property type="match status" value="1"/>
</dbReference>
<sequence length="190" mass="19408">MAASDKLIESTIHLMQRFGVAGTGIAAVLERAGVSRRSIYLAFPGGKTEMVSAATARAGAVIGSYIAALNGAADPLAAFVNQWKAMLVAADFAAGCPIVAAALGRGDSPEAAEVAAAVFAEWGQSLSAILRDNGIPEEARASLATMAIASIEGAVVMAIAQRSTAPLDDVHRHLVELIDLHRGLTSGGRS</sequence>
<proteinExistence type="predicted"/>
<dbReference type="InterPro" id="IPR001647">
    <property type="entry name" value="HTH_TetR"/>
</dbReference>
<dbReference type="Gene3D" id="1.10.357.10">
    <property type="entry name" value="Tetracycline Repressor, domain 2"/>
    <property type="match status" value="1"/>
</dbReference>
<evidence type="ECO:0000259" key="5">
    <source>
        <dbReference type="PROSITE" id="PS50977"/>
    </source>
</evidence>
<dbReference type="EMBL" id="CP006936">
    <property type="protein sequence ID" value="AHC25814.1"/>
    <property type="molecule type" value="Genomic_DNA"/>
</dbReference>
<dbReference type="Pfam" id="PF21993">
    <property type="entry name" value="TetR_C_13_2"/>
    <property type="match status" value="1"/>
</dbReference>
<dbReference type="KEGG" id="mne:D174_15010"/>
<dbReference type="HOGENOM" id="CLU_069356_28_1_11"/>
<evidence type="ECO:0000256" key="1">
    <source>
        <dbReference type="ARBA" id="ARBA00023015"/>
    </source>
</evidence>
<feature type="domain" description="HTH tetR-type" evidence="5">
    <location>
        <begin position="1"/>
        <end position="61"/>
    </location>
</feature>
<dbReference type="GeneID" id="43450792"/>
<dbReference type="PANTHER" id="PTHR47506:SF3">
    <property type="entry name" value="HTH-TYPE TRANSCRIPTIONAL REGULATOR LMRA"/>
    <property type="match status" value="1"/>
</dbReference>
<dbReference type="Proteomes" id="UP000018763">
    <property type="component" value="Chromosome"/>
</dbReference>
<keyword evidence="7" id="KW-1185">Reference proteome</keyword>
<dbReference type="InterPro" id="IPR036271">
    <property type="entry name" value="Tet_transcr_reg_TetR-rel_C_sf"/>
</dbReference>
<dbReference type="SUPFAM" id="SSF48498">
    <property type="entry name" value="Tetracyclin repressor-like, C-terminal domain"/>
    <property type="match status" value="1"/>
</dbReference>
<evidence type="ECO:0000313" key="7">
    <source>
        <dbReference type="Proteomes" id="UP000018763"/>
    </source>
</evidence>
<keyword evidence="3" id="KW-0804">Transcription</keyword>
<dbReference type="SUPFAM" id="SSF46689">
    <property type="entry name" value="Homeodomain-like"/>
    <property type="match status" value="1"/>
</dbReference>
<dbReference type="GO" id="GO:0003677">
    <property type="term" value="F:DNA binding"/>
    <property type="evidence" value="ECO:0007669"/>
    <property type="project" value="UniProtKB-UniRule"/>
</dbReference>
<dbReference type="Pfam" id="PF00440">
    <property type="entry name" value="TetR_N"/>
    <property type="match status" value="1"/>
</dbReference>
<reference evidence="6 7" key="1">
    <citation type="journal article" date="2014" name="Genome Announc.">
        <title>Complete Genome Sequence of Sterol-Transforming Mycobacterium neoaurum Strain VKM Ac-1815D.</title>
        <authorList>
            <person name="Shtratnikova V.Y."/>
            <person name="Bragin E.Y."/>
            <person name="Dovbnya D.V."/>
            <person name="Pekov Y.A."/>
            <person name="Schelkunov M.I."/>
            <person name="Strizhov N."/>
            <person name="Ivashina T.V."/>
            <person name="Ashapkin V.V."/>
            <person name="Donova M.V."/>
        </authorList>
    </citation>
    <scope>NUCLEOTIDE SEQUENCE [LARGE SCALE GENOMIC DNA]</scope>
    <source>
        <strain evidence="6 7">VKM Ac-1815D</strain>
    </source>
</reference>
<organism evidence="6 7">
    <name type="scientific">Mycolicibacterium neoaurum VKM Ac-1815D</name>
    <dbReference type="NCBI Taxonomy" id="700508"/>
    <lineage>
        <taxon>Bacteria</taxon>
        <taxon>Bacillati</taxon>
        <taxon>Actinomycetota</taxon>
        <taxon>Actinomycetes</taxon>
        <taxon>Mycobacteriales</taxon>
        <taxon>Mycobacteriaceae</taxon>
        <taxon>Mycolicibacterium</taxon>
    </lineage>
</organism>